<feature type="region of interest" description="Disordered" evidence="1">
    <location>
        <begin position="132"/>
        <end position="174"/>
    </location>
</feature>
<dbReference type="EMBL" id="MU001509">
    <property type="protein sequence ID" value="KAF2439565.1"/>
    <property type="molecule type" value="Genomic_DNA"/>
</dbReference>
<reference evidence="2" key="1">
    <citation type="journal article" date="2020" name="Stud. Mycol.">
        <title>101 Dothideomycetes genomes: a test case for predicting lifestyles and emergence of pathogens.</title>
        <authorList>
            <person name="Haridas S."/>
            <person name="Albert R."/>
            <person name="Binder M."/>
            <person name="Bloem J."/>
            <person name="Labutti K."/>
            <person name="Salamov A."/>
            <person name="Andreopoulos B."/>
            <person name="Baker S."/>
            <person name="Barry K."/>
            <person name="Bills G."/>
            <person name="Bluhm B."/>
            <person name="Cannon C."/>
            <person name="Castanera R."/>
            <person name="Culley D."/>
            <person name="Daum C."/>
            <person name="Ezra D."/>
            <person name="Gonzalez J."/>
            <person name="Henrissat B."/>
            <person name="Kuo A."/>
            <person name="Liang C."/>
            <person name="Lipzen A."/>
            <person name="Lutzoni F."/>
            <person name="Magnuson J."/>
            <person name="Mondo S."/>
            <person name="Nolan M."/>
            <person name="Ohm R."/>
            <person name="Pangilinan J."/>
            <person name="Park H.-J."/>
            <person name="Ramirez L."/>
            <person name="Alfaro M."/>
            <person name="Sun H."/>
            <person name="Tritt A."/>
            <person name="Yoshinaga Y."/>
            <person name="Zwiers L.-H."/>
            <person name="Turgeon B."/>
            <person name="Goodwin S."/>
            <person name="Spatafora J."/>
            <person name="Crous P."/>
            <person name="Grigoriev I."/>
        </authorList>
    </citation>
    <scope>NUCLEOTIDE SEQUENCE</scope>
    <source>
        <strain evidence="2">CBS 690.94</strain>
    </source>
</reference>
<protein>
    <submittedName>
        <fullName evidence="2">Uncharacterized protein</fullName>
    </submittedName>
</protein>
<dbReference type="AlphaFoldDB" id="A0A9P4U6Y1"/>
<name>A0A9P4U6Y1_9PLEO</name>
<feature type="compositionally biased region" description="Basic and acidic residues" evidence="1">
    <location>
        <begin position="135"/>
        <end position="146"/>
    </location>
</feature>
<feature type="compositionally biased region" description="Basic and acidic residues" evidence="1">
    <location>
        <begin position="296"/>
        <end position="315"/>
    </location>
</feature>
<gene>
    <name evidence="2" type="ORF">P171DRAFT_501842</name>
</gene>
<evidence type="ECO:0000313" key="2">
    <source>
        <dbReference type="EMBL" id="KAF2439565.1"/>
    </source>
</evidence>
<proteinExistence type="predicted"/>
<keyword evidence="3" id="KW-1185">Reference proteome</keyword>
<feature type="compositionally biased region" description="Polar residues" evidence="1">
    <location>
        <begin position="148"/>
        <end position="174"/>
    </location>
</feature>
<organism evidence="2 3">
    <name type="scientific">Karstenula rhodostoma CBS 690.94</name>
    <dbReference type="NCBI Taxonomy" id="1392251"/>
    <lineage>
        <taxon>Eukaryota</taxon>
        <taxon>Fungi</taxon>
        <taxon>Dikarya</taxon>
        <taxon>Ascomycota</taxon>
        <taxon>Pezizomycotina</taxon>
        <taxon>Dothideomycetes</taxon>
        <taxon>Pleosporomycetidae</taxon>
        <taxon>Pleosporales</taxon>
        <taxon>Massarineae</taxon>
        <taxon>Didymosphaeriaceae</taxon>
        <taxon>Karstenula</taxon>
    </lineage>
</organism>
<comment type="caution">
    <text evidence="2">The sequence shown here is derived from an EMBL/GenBank/DDBJ whole genome shotgun (WGS) entry which is preliminary data.</text>
</comment>
<dbReference type="Proteomes" id="UP000799764">
    <property type="component" value="Unassembled WGS sequence"/>
</dbReference>
<feature type="compositionally biased region" description="Low complexity" evidence="1">
    <location>
        <begin position="244"/>
        <end position="254"/>
    </location>
</feature>
<evidence type="ECO:0000256" key="1">
    <source>
        <dbReference type="SAM" id="MobiDB-lite"/>
    </source>
</evidence>
<accession>A0A9P4U6Y1</accession>
<sequence length="427" mass="46228">MANTQPDDALRIALDMVVILHNVDLVEQMLEKELSPAAKAIIERVATGRLDVSTADQHIRRLLSQRGGEADLAVTSALDLLSTGKGDLELTEAILGVSMTTQMRIILNLVISKQLTPPYAHPLLMRLITMSNGNNEEHSPRSHEMEQDSTPNGSETATATGNSVIKTESETNVTTRAGAEEILRGREFGPLPTVKVNKIPHSAAHEPPVGFLPNPFLPNPFLPSPFPPSPFPPSPFLPSPFLGAATTNTSSANASPPPIAMKTAPHWTSHPPARLDSNQLAPAPRIQGPPENLLVEQRKRARSDDSDNGRRDIKRAAVPTHRRKDADWNFEDMIQHIIQLTRKYPSAEQQRMKIVPKEAGNFVNCDFAPYSSAHPDKSGKVCALALGAVSTDSALLARTAPGVTTLTSTPSDSFGEMARTMKAISSF</sequence>
<evidence type="ECO:0000313" key="3">
    <source>
        <dbReference type="Proteomes" id="UP000799764"/>
    </source>
</evidence>
<feature type="region of interest" description="Disordered" evidence="1">
    <location>
        <begin position="244"/>
        <end position="319"/>
    </location>
</feature>